<keyword evidence="1" id="KW-1133">Transmembrane helix</keyword>
<dbReference type="Pfam" id="PF00873">
    <property type="entry name" value="ACR_tran"/>
    <property type="match status" value="1"/>
</dbReference>
<feature type="transmembrane region" description="Helical" evidence="1">
    <location>
        <begin position="895"/>
        <end position="915"/>
    </location>
</feature>
<evidence type="ECO:0000256" key="1">
    <source>
        <dbReference type="SAM" id="Phobius"/>
    </source>
</evidence>
<proteinExistence type="predicted"/>
<feature type="transmembrane region" description="Helical" evidence="1">
    <location>
        <begin position="869"/>
        <end position="888"/>
    </location>
</feature>
<dbReference type="Proteomes" id="UP000310406">
    <property type="component" value="Unassembled WGS sequence"/>
</dbReference>
<dbReference type="OrthoDB" id="9798415at2"/>
<name>A0A4S8RS40_9FLAO</name>
<dbReference type="PANTHER" id="PTHR32063">
    <property type="match status" value="1"/>
</dbReference>
<feature type="transmembrane region" description="Helical" evidence="1">
    <location>
        <begin position="363"/>
        <end position="385"/>
    </location>
</feature>
<keyword evidence="3" id="KW-1185">Reference proteome</keyword>
<dbReference type="EMBL" id="SNTZ01000001">
    <property type="protein sequence ID" value="THV60782.1"/>
    <property type="molecule type" value="Genomic_DNA"/>
</dbReference>
<dbReference type="GO" id="GO:0005886">
    <property type="term" value="C:plasma membrane"/>
    <property type="evidence" value="ECO:0007669"/>
    <property type="project" value="TreeGrafter"/>
</dbReference>
<protein>
    <submittedName>
        <fullName evidence="2">Efflux RND transporter permease subunit</fullName>
    </submittedName>
</protein>
<keyword evidence="1" id="KW-0472">Membrane</keyword>
<comment type="caution">
    <text evidence="2">The sequence shown here is derived from an EMBL/GenBank/DDBJ whole genome shotgun (WGS) entry which is preliminary data.</text>
</comment>
<dbReference type="InterPro" id="IPR027463">
    <property type="entry name" value="AcrB_DN_DC_subdom"/>
</dbReference>
<dbReference type="PRINTS" id="PR00702">
    <property type="entry name" value="ACRIFLAVINRP"/>
</dbReference>
<dbReference type="Gene3D" id="3.30.2090.10">
    <property type="entry name" value="Multidrug efflux transporter AcrB TolC docking domain, DN and DC subdomains"/>
    <property type="match status" value="2"/>
</dbReference>
<feature type="transmembrane region" description="Helical" evidence="1">
    <location>
        <begin position="530"/>
        <end position="553"/>
    </location>
</feature>
<feature type="transmembrane region" description="Helical" evidence="1">
    <location>
        <begin position="995"/>
        <end position="1019"/>
    </location>
</feature>
<feature type="transmembrane region" description="Helical" evidence="1">
    <location>
        <begin position="12"/>
        <end position="32"/>
    </location>
</feature>
<feature type="transmembrane region" description="Helical" evidence="1">
    <location>
        <begin position="921"/>
        <end position="942"/>
    </location>
</feature>
<dbReference type="SUPFAM" id="SSF82866">
    <property type="entry name" value="Multidrug efflux transporter AcrB transmembrane domain"/>
    <property type="match status" value="2"/>
</dbReference>
<evidence type="ECO:0000313" key="3">
    <source>
        <dbReference type="Proteomes" id="UP000310406"/>
    </source>
</evidence>
<dbReference type="AlphaFoldDB" id="A0A4S8RS40"/>
<dbReference type="SUPFAM" id="SSF82714">
    <property type="entry name" value="Multidrug efflux transporter AcrB TolC docking domain, DN and DC subdomains"/>
    <property type="match status" value="2"/>
</dbReference>
<dbReference type="RefSeq" id="WP_136564577.1">
    <property type="nucleotide sequence ID" value="NZ_SNTZ01000001.1"/>
</dbReference>
<feature type="transmembrane region" description="Helical" evidence="1">
    <location>
        <begin position="465"/>
        <end position="492"/>
    </location>
</feature>
<reference evidence="2 3" key="1">
    <citation type="submission" date="2019-03" db="EMBL/GenBank/DDBJ databases">
        <title>Muricauda SCR12 sp.nov, a marine bacterium isolated from Pacific Ocean:the Okinawa trough.</title>
        <authorList>
            <person name="Liu L."/>
        </authorList>
    </citation>
    <scope>NUCLEOTIDE SEQUENCE [LARGE SCALE GENOMIC DNA]</scope>
    <source>
        <strain evidence="2 3">SCR12</strain>
    </source>
</reference>
<accession>A0A4S8RS40</accession>
<sequence length="1039" mass="114927">MNLAQFSIDKNRIIFMVLTTIVLMGLVMYSGLSRDSMPPYTVRLATVVSEFPGASPERVEQLVTDKIEKAAQELPELKEVSSISRTGLSVVSVTLKDEVPPTKMQSVWDRLRRKLNVLEGLPEGVVPFLNDDGIGDVYGIVVGLTSDGYSYAEMKEYADDIKDALISLPDAAKVEIGGEQEERVFVEFENSRLKEYGLSASKLQQAIAATNILNSGGQVNLGDERIILEPTGNFNSVKDIDNMLISVGNENSSQLIKLGDITTVKKGYIDPPSQEVRINGKNAISLHVNLKENANVIALGEEVNKVVDHWQEKLPVGLELIRVSSLDNYIDFKVNDFIVNLMQSIAIVLLVMLIFLGIRTGFVIASLIPIVTIMTLMVMGVINMGLNQVTLAALIMALGMLVDNAIVVAETIMVKMEEGIERKKATVEAFSELWMPLLISTLTTSAAFLAFYLSPTAMGDIVGPIFVVITIALLSSWIIALTVITLFCYLFLKVSPKTEKKPGFIDVVINKLKIYYKDMILTALQNKWKVIIGIFLIFLASLYGFTKIPFVFFPDSDRNMITVDINLPEGNKIERTSEVVERIESYIADSLQVNNKRLTGILDWSSYIGEGPESYDLGYTPDEANSNYAHILINTSSFNENNKMIAKIDDFAFKNFPNADIKVGALSAGGGGIPIEIKVSGNNFDELSQISQAVKLKLSSISGTKNVKDDWGPKSKKFIIEIDQNRAQSAGITSLDIATSLLTVLDGFQTGEYREDDKSIPIVMRSDDNQQQSLASLETLNVYSQTTGRTVPLLQVASIVPMWQYSKIKRFNLVRTVIISSDLRPEGNSSDIINEIIPWLEEQRKNWPSDYSYEFGGEAKQSEENMGSVIGYLPLSGFIIVLLLIIQFNSFRKMAMVVMTIPLGIIGVVIGLLVFGEAFGFMPFLGLISLAGIVINNAIVLIDRMEIEQRDLGRTEQDAIIAACLQRFRPILLATFTTVLGLLPLYISGGEMWEGMAIGIMVGLLFGTVITLLFIPTVYSALFKVDYKSYEFNEKLIEE</sequence>
<dbReference type="Gene3D" id="3.30.70.1320">
    <property type="entry name" value="Multidrug efflux transporter AcrB pore domain like"/>
    <property type="match status" value="1"/>
</dbReference>
<evidence type="ECO:0000313" key="2">
    <source>
        <dbReference type="EMBL" id="THV60782.1"/>
    </source>
</evidence>
<dbReference type="GO" id="GO:0042910">
    <property type="term" value="F:xenobiotic transmembrane transporter activity"/>
    <property type="evidence" value="ECO:0007669"/>
    <property type="project" value="TreeGrafter"/>
</dbReference>
<feature type="transmembrane region" description="Helical" evidence="1">
    <location>
        <begin position="433"/>
        <end position="453"/>
    </location>
</feature>
<dbReference type="PANTHER" id="PTHR32063:SF18">
    <property type="entry name" value="CATION EFFLUX SYSTEM PROTEIN"/>
    <property type="match status" value="1"/>
</dbReference>
<organism evidence="2 3">
    <name type="scientific">Flagellimonas alvinocaridis</name>
    <dbReference type="NCBI Taxonomy" id="2530200"/>
    <lineage>
        <taxon>Bacteria</taxon>
        <taxon>Pseudomonadati</taxon>
        <taxon>Bacteroidota</taxon>
        <taxon>Flavobacteriia</taxon>
        <taxon>Flavobacteriales</taxon>
        <taxon>Flavobacteriaceae</taxon>
        <taxon>Flagellimonas</taxon>
    </lineage>
</organism>
<dbReference type="Gene3D" id="3.30.70.1430">
    <property type="entry name" value="Multidrug efflux transporter AcrB pore domain"/>
    <property type="match status" value="2"/>
</dbReference>
<feature type="transmembrane region" description="Helical" evidence="1">
    <location>
        <begin position="391"/>
        <end position="412"/>
    </location>
</feature>
<dbReference type="SUPFAM" id="SSF82693">
    <property type="entry name" value="Multidrug efflux transporter AcrB pore domain, PN1, PN2, PC1 and PC2 subdomains"/>
    <property type="match status" value="2"/>
</dbReference>
<feature type="transmembrane region" description="Helical" evidence="1">
    <location>
        <begin position="337"/>
        <end position="356"/>
    </location>
</feature>
<feature type="transmembrane region" description="Helical" evidence="1">
    <location>
        <begin position="971"/>
        <end position="989"/>
    </location>
</feature>
<dbReference type="Gene3D" id="1.20.1640.10">
    <property type="entry name" value="Multidrug efflux transporter AcrB transmembrane domain"/>
    <property type="match status" value="2"/>
</dbReference>
<keyword evidence="1" id="KW-0812">Transmembrane</keyword>
<dbReference type="Gene3D" id="3.30.70.1440">
    <property type="entry name" value="Multidrug efflux transporter AcrB pore domain"/>
    <property type="match status" value="1"/>
</dbReference>
<gene>
    <name evidence="2" type="ORF">EZV76_00120</name>
</gene>
<dbReference type="InterPro" id="IPR001036">
    <property type="entry name" value="Acrflvin-R"/>
</dbReference>